<evidence type="ECO:0000313" key="2">
    <source>
        <dbReference type="EMBL" id="OAE20188.1"/>
    </source>
</evidence>
<comment type="caution">
    <text evidence="2">The sequence shown here is derived from an EMBL/GenBank/DDBJ whole genome shotgun (WGS) entry which is preliminary data.</text>
</comment>
<evidence type="ECO:0000256" key="1">
    <source>
        <dbReference type="SAM" id="Coils"/>
    </source>
</evidence>
<dbReference type="Proteomes" id="UP000077202">
    <property type="component" value="Unassembled WGS sequence"/>
</dbReference>
<evidence type="ECO:0000313" key="3">
    <source>
        <dbReference type="Proteomes" id="UP000077202"/>
    </source>
</evidence>
<organism evidence="2 3">
    <name type="scientific">Marchantia polymorpha subsp. ruderalis</name>
    <dbReference type="NCBI Taxonomy" id="1480154"/>
    <lineage>
        <taxon>Eukaryota</taxon>
        <taxon>Viridiplantae</taxon>
        <taxon>Streptophyta</taxon>
        <taxon>Embryophyta</taxon>
        <taxon>Marchantiophyta</taxon>
        <taxon>Marchantiopsida</taxon>
        <taxon>Marchantiidae</taxon>
        <taxon>Marchantiales</taxon>
        <taxon>Marchantiaceae</taxon>
        <taxon>Marchantia</taxon>
    </lineage>
</organism>
<feature type="coiled-coil region" evidence="1">
    <location>
        <begin position="94"/>
        <end position="128"/>
    </location>
</feature>
<gene>
    <name evidence="2" type="ORF">AXG93_3802s1010</name>
</gene>
<name>A0A176VGV2_MARPO</name>
<reference evidence="2" key="1">
    <citation type="submission" date="2016-03" db="EMBL/GenBank/DDBJ databases">
        <title>Mechanisms controlling the formation of the plant cell surface in tip-growing cells are functionally conserved among land plants.</title>
        <authorList>
            <person name="Honkanen S."/>
            <person name="Jones V.A."/>
            <person name="Morieri G."/>
            <person name="Champion C."/>
            <person name="Hetherington A.J."/>
            <person name="Kelly S."/>
            <person name="Saint-Marcoux D."/>
            <person name="Proust H."/>
            <person name="Prescott H."/>
            <person name="Dolan L."/>
        </authorList>
    </citation>
    <scope>NUCLEOTIDE SEQUENCE [LARGE SCALE GENOMIC DNA]</scope>
    <source>
        <tissue evidence="2">Whole gametophyte</tissue>
    </source>
</reference>
<dbReference type="AlphaFoldDB" id="A0A176VGV2"/>
<keyword evidence="3" id="KW-1185">Reference proteome</keyword>
<proteinExistence type="predicted"/>
<dbReference type="EMBL" id="LVLJ01003666">
    <property type="protein sequence ID" value="OAE20188.1"/>
    <property type="molecule type" value="Genomic_DNA"/>
</dbReference>
<sequence length="240" mass="27926">MHVERWIIADWEQVLGRCAGEGGHLLFDSESIKVTKEEEISFAALFKSSKSNKNGYKTRDYKDRYRRNVAVALLQLLQPHKTTYITTWQCQLARQADEDLIRKLQSECGELRAQRAEAELQLMVVEDNRRWEADHMKEELVKRVNHCLRGYTLWEVAAQEKLTLRELELRAAGLMSGDSRSRRRVAKKLDSYLSRSRDAMANLEAEVTAVLRRLGLRSRAEDWSGRELARGSPSRRRHSR</sequence>
<protein>
    <submittedName>
        <fullName evidence="2">Uncharacterized protein</fullName>
    </submittedName>
</protein>
<accession>A0A176VGV2</accession>
<keyword evidence="1" id="KW-0175">Coiled coil</keyword>